<dbReference type="AlphaFoldDB" id="V2VBW7"/>
<name>V2VBW7_9GAMM</name>
<keyword evidence="2" id="KW-1185">Reference proteome</keyword>
<sequence>MKSIVKNVAWDVALQSHKCKRNLKHIIAKGDRRLKIKEGRSESHYCMQCAEKILKGGLLKINSLIDDI</sequence>
<dbReference type="RefSeq" id="WP_016658911.1">
    <property type="nucleotide sequence ID" value="NZ_BBSF01000034.1"/>
</dbReference>
<dbReference type="OrthoDB" id="5120011at2"/>
<gene>
    <name evidence="1" type="ORF">P253_03066</name>
</gene>
<accession>V2VBW7</accession>
<dbReference type="Proteomes" id="UP000018415">
    <property type="component" value="Unassembled WGS sequence"/>
</dbReference>
<organism evidence="1 2">
    <name type="scientific">Acinetobacter indicus CIP 110367</name>
    <dbReference type="NCBI Taxonomy" id="1341679"/>
    <lineage>
        <taxon>Bacteria</taxon>
        <taxon>Pseudomonadati</taxon>
        <taxon>Pseudomonadota</taxon>
        <taxon>Gammaproteobacteria</taxon>
        <taxon>Moraxellales</taxon>
        <taxon>Moraxellaceae</taxon>
        <taxon>Acinetobacter</taxon>
    </lineage>
</organism>
<dbReference type="EMBL" id="AYET01000013">
    <property type="protein sequence ID" value="ESK45034.1"/>
    <property type="molecule type" value="Genomic_DNA"/>
</dbReference>
<comment type="caution">
    <text evidence="1">The sequence shown here is derived from an EMBL/GenBank/DDBJ whole genome shotgun (WGS) entry which is preliminary data.</text>
</comment>
<dbReference type="HOGENOM" id="CLU_199182_0_0_6"/>
<proteinExistence type="predicted"/>
<reference evidence="1 2" key="1">
    <citation type="submission" date="2013-10" db="EMBL/GenBank/DDBJ databases">
        <title>The Genome Sequence of Acinetobacter indicus CIP 110367.</title>
        <authorList>
            <consortium name="The Broad Institute Genomics Platform"/>
            <consortium name="The Broad Institute Genome Sequencing Center for Infectious Disease"/>
            <person name="Cerqueira G."/>
            <person name="Feldgarden M."/>
            <person name="Courvalin P."/>
            <person name="Grillot-Courvalin C."/>
            <person name="Clermont D."/>
            <person name="Rocha E."/>
            <person name="Yoon E.-J."/>
            <person name="Nemec A."/>
            <person name="Young S.K."/>
            <person name="Zeng Q."/>
            <person name="Gargeya S."/>
            <person name="Fitzgerald M."/>
            <person name="Abouelleil A."/>
            <person name="Alvarado L."/>
            <person name="Berlin A.M."/>
            <person name="Chapman S.B."/>
            <person name="Gainer-Dewar J."/>
            <person name="Goldberg J."/>
            <person name="Gnerre S."/>
            <person name="Griggs A."/>
            <person name="Gujja S."/>
            <person name="Hansen M."/>
            <person name="Howarth C."/>
            <person name="Imamovic A."/>
            <person name="Ireland A."/>
            <person name="Larimer J."/>
            <person name="McCowan C."/>
            <person name="Murphy C."/>
            <person name="Pearson M."/>
            <person name="Poon T.W."/>
            <person name="Priest M."/>
            <person name="Roberts A."/>
            <person name="Saif S."/>
            <person name="Shea T."/>
            <person name="Sykes S."/>
            <person name="Wortman J."/>
            <person name="Nusbaum C."/>
            <person name="Birren B."/>
        </authorList>
    </citation>
    <scope>NUCLEOTIDE SEQUENCE [LARGE SCALE GENOMIC DNA]</scope>
    <source>
        <strain evidence="1 2">CIP 110367</strain>
    </source>
</reference>
<evidence type="ECO:0000313" key="1">
    <source>
        <dbReference type="EMBL" id="ESK45034.1"/>
    </source>
</evidence>
<evidence type="ECO:0000313" key="2">
    <source>
        <dbReference type="Proteomes" id="UP000018415"/>
    </source>
</evidence>
<protein>
    <submittedName>
        <fullName evidence="1">Uncharacterized protein</fullName>
    </submittedName>
</protein>